<feature type="signal peptide" evidence="1">
    <location>
        <begin position="1"/>
        <end position="24"/>
    </location>
</feature>
<protein>
    <recommendedName>
        <fullName evidence="3">DUF4352 domain-containing protein</fullName>
    </recommendedName>
</protein>
<gene>
    <name evidence="2" type="ORF">AVDCRST_MAG67-2028</name>
</gene>
<evidence type="ECO:0000313" key="2">
    <source>
        <dbReference type="EMBL" id="CAA9502298.1"/>
    </source>
</evidence>
<dbReference type="EMBL" id="CADCVQ010000084">
    <property type="protein sequence ID" value="CAA9502298.1"/>
    <property type="molecule type" value="Genomic_DNA"/>
</dbReference>
<accession>A0A6J4SLA9</accession>
<keyword evidence="1" id="KW-0732">Signal</keyword>
<feature type="chain" id="PRO_5026665194" description="DUF4352 domain-containing protein" evidence="1">
    <location>
        <begin position="25"/>
        <end position="195"/>
    </location>
</feature>
<organism evidence="2">
    <name type="scientific">uncultured Solirubrobacteraceae bacterium</name>
    <dbReference type="NCBI Taxonomy" id="1162706"/>
    <lineage>
        <taxon>Bacteria</taxon>
        <taxon>Bacillati</taxon>
        <taxon>Actinomycetota</taxon>
        <taxon>Thermoleophilia</taxon>
        <taxon>Solirubrobacterales</taxon>
        <taxon>Solirubrobacteraceae</taxon>
        <taxon>environmental samples</taxon>
    </lineage>
</organism>
<evidence type="ECO:0008006" key="3">
    <source>
        <dbReference type="Google" id="ProtNLM"/>
    </source>
</evidence>
<evidence type="ECO:0000256" key="1">
    <source>
        <dbReference type="SAM" id="SignalP"/>
    </source>
</evidence>
<dbReference type="PROSITE" id="PS51257">
    <property type="entry name" value="PROKAR_LIPOPROTEIN"/>
    <property type="match status" value="1"/>
</dbReference>
<dbReference type="AlphaFoldDB" id="A0A6J4SLA9"/>
<name>A0A6J4SLA9_9ACTN</name>
<proteinExistence type="predicted"/>
<sequence length="195" mass="21536">MSRPRRPLRCLAVLAVLLAGGGLAACGNHHDEEARVQHIEGEGFYLSLGELKYQVQMSRQLNPGDVQDRSLLSGVPAAERELSSQEVWFGIFLQVENESGEPLEPSGDIEIIDTQERVFEPLELEEANVFAYRPDDPIPPGEILPVADTPAYDSPIRGSLLLFKLPRTALDNRPLELKIEGDVFPPQTGIIDLDV</sequence>
<reference evidence="2" key="1">
    <citation type="submission" date="2020-02" db="EMBL/GenBank/DDBJ databases">
        <authorList>
            <person name="Meier V. D."/>
        </authorList>
    </citation>
    <scope>NUCLEOTIDE SEQUENCE</scope>
    <source>
        <strain evidence="2">AVDCRST_MAG67</strain>
    </source>
</reference>